<dbReference type="EMBL" id="DOGS01000269">
    <property type="protein sequence ID" value="HBQ49882.1"/>
    <property type="molecule type" value="Genomic_DNA"/>
</dbReference>
<proteinExistence type="predicted"/>
<keyword evidence="1" id="KW-0732">Signal</keyword>
<reference evidence="4 5" key="1">
    <citation type="journal article" date="2014" name="Antonie Van Leeuwenhoek">
        <title>Hyphomonas beringensis sp. nov. and Hyphomonas chukchiensis sp. nov., isolated from surface seawater of the Bering Sea and Chukchi Sea.</title>
        <authorList>
            <person name="Li C."/>
            <person name="Lai Q."/>
            <person name="Li G."/>
            <person name="Dong C."/>
            <person name="Wang J."/>
            <person name="Liao Y."/>
            <person name="Shao Z."/>
        </authorList>
    </citation>
    <scope>NUCLEOTIDE SEQUENCE [LARGE SCALE GENOMIC DNA]</scope>
    <source>
        <strain evidence="4 5">22II1-22F38</strain>
    </source>
</reference>
<dbReference type="PATRIC" id="fig|1280948.3.peg.978"/>
<evidence type="ECO:0000313" key="6">
    <source>
        <dbReference type="Proteomes" id="UP000259173"/>
    </source>
</evidence>
<evidence type="ECO:0000313" key="5">
    <source>
        <dbReference type="Proteomes" id="UP000024547"/>
    </source>
</evidence>
<dbReference type="GeneID" id="92499011"/>
<dbReference type="EMBL" id="DMBR01000383">
    <property type="protein sequence ID" value="HAE95411.1"/>
    <property type="molecule type" value="Genomic_DNA"/>
</dbReference>
<evidence type="ECO:0000313" key="7">
    <source>
        <dbReference type="Proteomes" id="UP000263957"/>
    </source>
</evidence>
<organism evidence="4 5">
    <name type="scientific">Hyphomonas atlantica</name>
    <dbReference type="NCBI Taxonomy" id="1280948"/>
    <lineage>
        <taxon>Bacteria</taxon>
        <taxon>Pseudomonadati</taxon>
        <taxon>Pseudomonadota</taxon>
        <taxon>Alphaproteobacteria</taxon>
        <taxon>Hyphomonadales</taxon>
        <taxon>Hyphomonadaceae</taxon>
        <taxon>Hyphomonas</taxon>
    </lineage>
</organism>
<name>A0A059E937_9PROT</name>
<feature type="signal peptide" evidence="1">
    <location>
        <begin position="1"/>
        <end position="21"/>
    </location>
</feature>
<dbReference type="STRING" id="1280948.HY36_13690"/>
<accession>A0A059E937</accession>
<dbReference type="RefSeq" id="WP_035549252.1">
    <property type="nucleotide sequence ID" value="NZ_AWFH01000004.1"/>
</dbReference>
<comment type="caution">
    <text evidence="4">The sequence shown here is derived from an EMBL/GenBank/DDBJ whole genome shotgun (WGS) entry which is preliminary data.</text>
</comment>
<evidence type="ECO:0000313" key="3">
    <source>
        <dbReference type="EMBL" id="HBQ49882.1"/>
    </source>
</evidence>
<evidence type="ECO:0008006" key="8">
    <source>
        <dbReference type="Google" id="ProtNLM"/>
    </source>
</evidence>
<keyword evidence="5" id="KW-1185">Reference proteome</keyword>
<dbReference type="Proteomes" id="UP000259173">
    <property type="component" value="Unassembled WGS sequence"/>
</dbReference>
<reference evidence="6 7" key="2">
    <citation type="journal article" date="2018" name="Nat. Biotechnol.">
        <title>A standardized bacterial taxonomy based on genome phylogeny substantially revises the tree of life.</title>
        <authorList>
            <person name="Parks D.H."/>
            <person name="Chuvochina M."/>
            <person name="Waite D.W."/>
            <person name="Rinke C."/>
            <person name="Skarshewski A."/>
            <person name="Chaumeil P.A."/>
            <person name="Hugenholtz P."/>
        </authorList>
    </citation>
    <scope>NUCLEOTIDE SEQUENCE [LARGE SCALE GENOMIC DNA]</scope>
    <source>
        <strain evidence="3">UBA10378</strain>
        <strain evidence="2">UBA8557</strain>
    </source>
</reference>
<sequence>MLMRAAATLAGTLLIGLPAFAQELIVEQQVERVIVIEDEEGGLEMELLPAEEVKPGEQLFYSVTYSNPADAPAKDVVLTLPVPEDVSLLGDSAVAEYDQASVDFSVDGGATYIPREKLIAESGLEEIQPVRVSMPEEITHMRWTFNREIGPKDSGKIFFAAVLKDNPRPVSP</sequence>
<dbReference type="AlphaFoldDB" id="A0A059E937"/>
<dbReference type="eggNOG" id="COG4719">
    <property type="taxonomic scope" value="Bacteria"/>
</dbReference>
<dbReference type="EMBL" id="AWFH01000004">
    <property type="protein sequence ID" value="KCZ64399.1"/>
    <property type="molecule type" value="Genomic_DNA"/>
</dbReference>
<gene>
    <name evidence="2" type="ORF">DCG65_12685</name>
    <name evidence="3" type="ORF">DD728_13570</name>
    <name evidence="4" type="ORF">HY36_13690</name>
</gene>
<evidence type="ECO:0000256" key="1">
    <source>
        <dbReference type="SAM" id="SignalP"/>
    </source>
</evidence>
<feature type="chain" id="PRO_5044539134" description="DUF11 domain-containing protein" evidence="1">
    <location>
        <begin position="22"/>
        <end position="172"/>
    </location>
</feature>
<dbReference type="Proteomes" id="UP000263957">
    <property type="component" value="Unassembled WGS sequence"/>
</dbReference>
<evidence type="ECO:0000313" key="2">
    <source>
        <dbReference type="EMBL" id="HAE95411.1"/>
    </source>
</evidence>
<protein>
    <recommendedName>
        <fullName evidence="8">DUF11 domain-containing protein</fullName>
    </recommendedName>
</protein>
<dbReference type="Proteomes" id="UP000024547">
    <property type="component" value="Unassembled WGS sequence"/>
</dbReference>
<dbReference type="OrthoDB" id="7428387at2"/>
<evidence type="ECO:0000313" key="4">
    <source>
        <dbReference type="EMBL" id="KCZ64399.1"/>
    </source>
</evidence>